<sequence length="278" mass="29867">MADKVTLHQLLTHTSGMTMAWDPDRITYSKEELLDIVGKAIRQGKLEFTPGTQHRYGGAGLEALGEIVANISGTSFWDYVHKHIFGVAGMTGSRYYTRTEWRGDTAIAHPYMLQADGSRVDALRNLKASAVIGGPGTSPTRPFVGLPSVGAFSSAPDLVRLAQAMQNDKLLTRPYTELYVGPKYPAAPPPGTPSPGPARREAFQAYGLNSTILGDFRVIGHGGGVGGGNSNWNVYLGHDWVGVVLSNYDLDSKLFMGILGKEREAITSVAAETGRQSS</sequence>
<name>A0ABP6D109_9ACTN</name>
<protein>
    <recommendedName>
        <fullName evidence="1">Beta-lactamase-related domain-containing protein</fullName>
    </recommendedName>
</protein>
<organism evidence="2 3">
    <name type="scientific">Actinomadura fulvescens</name>
    <dbReference type="NCBI Taxonomy" id="46160"/>
    <lineage>
        <taxon>Bacteria</taxon>
        <taxon>Bacillati</taxon>
        <taxon>Actinomycetota</taxon>
        <taxon>Actinomycetes</taxon>
        <taxon>Streptosporangiales</taxon>
        <taxon>Thermomonosporaceae</taxon>
        <taxon>Actinomadura</taxon>
    </lineage>
</organism>
<dbReference type="RefSeq" id="WP_344547876.1">
    <property type="nucleotide sequence ID" value="NZ_BAAATD010000016.1"/>
</dbReference>
<dbReference type="InterPro" id="IPR050789">
    <property type="entry name" value="Diverse_Enzym_Activities"/>
</dbReference>
<evidence type="ECO:0000313" key="2">
    <source>
        <dbReference type="EMBL" id="GAA2631273.1"/>
    </source>
</evidence>
<dbReference type="PANTHER" id="PTHR43283">
    <property type="entry name" value="BETA-LACTAMASE-RELATED"/>
    <property type="match status" value="1"/>
</dbReference>
<dbReference type="EMBL" id="BAAATD010000016">
    <property type="protein sequence ID" value="GAA2631273.1"/>
    <property type="molecule type" value="Genomic_DNA"/>
</dbReference>
<dbReference type="InterPro" id="IPR012338">
    <property type="entry name" value="Beta-lactam/transpept-like"/>
</dbReference>
<proteinExistence type="predicted"/>
<reference evidence="3" key="1">
    <citation type="journal article" date="2019" name="Int. J. Syst. Evol. Microbiol.">
        <title>The Global Catalogue of Microorganisms (GCM) 10K type strain sequencing project: providing services to taxonomists for standard genome sequencing and annotation.</title>
        <authorList>
            <consortium name="The Broad Institute Genomics Platform"/>
            <consortium name="The Broad Institute Genome Sequencing Center for Infectious Disease"/>
            <person name="Wu L."/>
            <person name="Ma J."/>
        </authorList>
    </citation>
    <scope>NUCLEOTIDE SEQUENCE [LARGE SCALE GENOMIC DNA]</scope>
    <source>
        <strain evidence="3">JCM 6833</strain>
    </source>
</reference>
<dbReference type="SUPFAM" id="SSF56601">
    <property type="entry name" value="beta-lactamase/transpeptidase-like"/>
    <property type="match status" value="1"/>
</dbReference>
<comment type="caution">
    <text evidence="2">The sequence shown here is derived from an EMBL/GenBank/DDBJ whole genome shotgun (WGS) entry which is preliminary data.</text>
</comment>
<dbReference type="Proteomes" id="UP001501509">
    <property type="component" value="Unassembled WGS sequence"/>
</dbReference>
<accession>A0ABP6D109</accession>
<dbReference type="Pfam" id="PF00144">
    <property type="entry name" value="Beta-lactamase"/>
    <property type="match status" value="1"/>
</dbReference>
<keyword evidence="3" id="KW-1185">Reference proteome</keyword>
<evidence type="ECO:0000313" key="3">
    <source>
        <dbReference type="Proteomes" id="UP001501509"/>
    </source>
</evidence>
<dbReference type="InterPro" id="IPR001466">
    <property type="entry name" value="Beta-lactam-related"/>
</dbReference>
<gene>
    <name evidence="2" type="ORF">GCM10010411_81670</name>
</gene>
<dbReference type="Gene3D" id="3.40.710.10">
    <property type="entry name" value="DD-peptidase/beta-lactamase superfamily"/>
    <property type="match status" value="1"/>
</dbReference>
<evidence type="ECO:0000259" key="1">
    <source>
        <dbReference type="Pfam" id="PF00144"/>
    </source>
</evidence>
<feature type="domain" description="Beta-lactamase-related" evidence="1">
    <location>
        <begin position="3"/>
        <end position="249"/>
    </location>
</feature>